<dbReference type="Gene3D" id="3.40.50.300">
    <property type="entry name" value="P-loop containing nucleotide triphosphate hydrolases"/>
    <property type="match status" value="1"/>
</dbReference>
<accession>A0ABU4KC78</accession>
<keyword evidence="3" id="KW-1185">Reference proteome</keyword>
<dbReference type="Pfam" id="PF07728">
    <property type="entry name" value="AAA_5"/>
    <property type="match status" value="1"/>
</dbReference>
<organism evidence="2 3">
    <name type="scientific">Streptomyces roseolus</name>
    <dbReference type="NCBI Taxonomy" id="67358"/>
    <lineage>
        <taxon>Bacteria</taxon>
        <taxon>Bacillati</taxon>
        <taxon>Actinomycetota</taxon>
        <taxon>Actinomycetes</taxon>
        <taxon>Kitasatosporales</taxon>
        <taxon>Streptomycetaceae</taxon>
        <taxon>Streptomyces</taxon>
    </lineage>
</organism>
<reference evidence="2 3" key="1">
    <citation type="submission" date="2023-10" db="EMBL/GenBank/DDBJ databases">
        <authorList>
            <person name="Wang X.X."/>
        </authorList>
    </citation>
    <scope>NUCLEOTIDE SEQUENCE [LARGE SCALE GENOMIC DNA]</scope>
    <source>
        <strain evidence="2 3">NBRC 12816</strain>
    </source>
</reference>
<dbReference type="InterPro" id="IPR011704">
    <property type="entry name" value="ATPase_dyneun-rel_AAA"/>
</dbReference>
<sequence>MADGERRYAVTIDGRAYELSPSPGEVILPEHGGKIHHSAACGHLTDSARLPRRPDPDGLVWRRLLDAPDPAAFAASAGLLNGRNRPVTGVCSCALRPVPHSHAETLPYWPVDEALRVFDPEQHRAAVEAADRDAERIRTEFPWEDWAGLPLRRYALGQPDMPGHRVYSYLLEFGSKALGSITGGTAKKHFVYQRKQNGAWWFDRRYPDVATAWEDVRAGLVAAVTAAREGRVRDIDDIASVRSGITVVAKTLRVYAPDAVLPVYSDSFTRHYLERLAPGSSAKLQPFARKELLKALVDKDPRFAGWPPQLVWYFLDWWAPVHRTAPRTVRIAVSGPEEEWDRFAAAGLVPVGVDLVGDLHGYADEKELADAYEEEYASGALAGATPSVDVPALWGLLGLRVGDWVVATRGRSRVLGIGRITGDGYVWLPDASPDGLSGHALTVEWERGRPGGRLDEPVPGWDTDLISDVSADLWRRLLDLPPSGAAAEAAPVPAEPVALPPLDGALQRIDDALERRGQAVLFGPPGTGKTYHALRYAVRRLGELSADLPDVDPQAEPGTAAFAATIEALTASGRLTLATFHPSYGYEDFVEGLRPVKGASGFVLEPVDGVFKRVCEAAAADPGQLHLLVVDELNRGNLPRILGESITVLEKDKRGLPVTLPLSGAAFRVPPNVRLLGTMNTADRSIRMLDSAVRRRFAFIELLPDPGPLRGSQVDQLDLGVFLDRLNARIRTRLDREKQIGHAFFLAGGVPVATAAEFAAIVRGEILPLLQEYAYDDYGLLAAFLGEELVDVAAHTLRDLTDEDLVNRLYEELQVGAGAE</sequence>
<feature type="domain" description="ATPase dynein-related AAA" evidence="1">
    <location>
        <begin position="562"/>
        <end position="697"/>
    </location>
</feature>
<protein>
    <submittedName>
        <fullName evidence="2">AAA family ATPase</fullName>
    </submittedName>
</protein>
<comment type="caution">
    <text evidence="2">The sequence shown here is derived from an EMBL/GenBank/DDBJ whole genome shotgun (WGS) entry which is preliminary data.</text>
</comment>
<name>A0ABU4KC78_9ACTN</name>
<dbReference type="InterPro" id="IPR052934">
    <property type="entry name" value="Methyl-DNA_Rec/Restrict_Enz"/>
</dbReference>
<evidence type="ECO:0000313" key="2">
    <source>
        <dbReference type="EMBL" id="MDX2294992.1"/>
    </source>
</evidence>
<dbReference type="InterPro" id="IPR027417">
    <property type="entry name" value="P-loop_NTPase"/>
</dbReference>
<evidence type="ECO:0000259" key="1">
    <source>
        <dbReference type="Pfam" id="PF07728"/>
    </source>
</evidence>
<dbReference type="PANTHER" id="PTHR37291:SF1">
    <property type="entry name" value="TYPE IV METHYL-DIRECTED RESTRICTION ENZYME ECOKMCRB SUBUNIT"/>
    <property type="match status" value="1"/>
</dbReference>
<evidence type="ECO:0000313" key="3">
    <source>
        <dbReference type="Proteomes" id="UP001278571"/>
    </source>
</evidence>
<dbReference type="SUPFAM" id="SSF52540">
    <property type="entry name" value="P-loop containing nucleoside triphosphate hydrolases"/>
    <property type="match status" value="1"/>
</dbReference>
<dbReference type="Proteomes" id="UP001278571">
    <property type="component" value="Unassembled WGS sequence"/>
</dbReference>
<dbReference type="EMBL" id="JAWJZF010000430">
    <property type="protein sequence ID" value="MDX2294992.1"/>
    <property type="molecule type" value="Genomic_DNA"/>
</dbReference>
<proteinExistence type="predicted"/>
<dbReference type="PANTHER" id="PTHR37291">
    <property type="entry name" value="5-METHYLCYTOSINE-SPECIFIC RESTRICTION ENZYME B"/>
    <property type="match status" value="1"/>
</dbReference>
<gene>
    <name evidence="2" type="ORF">R2363_22770</name>
</gene>
<dbReference type="RefSeq" id="WP_319011252.1">
    <property type="nucleotide sequence ID" value="NZ_JAWJZF010000430.1"/>
</dbReference>